<evidence type="ECO:0000256" key="2">
    <source>
        <dbReference type="ARBA" id="ARBA00023235"/>
    </source>
</evidence>
<evidence type="ECO:0000256" key="1">
    <source>
        <dbReference type="ARBA" id="ARBA00007847"/>
    </source>
</evidence>
<evidence type="ECO:0000313" key="3">
    <source>
        <dbReference type="EMBL" id="AXV09269.1"/>
    </source>
</evidence>
<dbReference type="InterPro" id="IPR001920">
    <property type="entry name" value="Asp/Glu_race"/>
</dbReference>
<sequence length="242" mass="25596">MTTNRCLGLLGGMAWPSTLEAYRRLNRLVHDELGGVHSADLVVRSFDFAAVEALQADGDWDGAGRLLGAAAGGLRACGAQAVMICTNTMHRVEADVRRISGLPVLHIADATAAAVRDAGVERVGLLGTAYTMEGDFYRGRLAAHGLDVVVPDEPGRAAIHAIIYDELVNDVVTEDSRRVARQLVTDLVADGAQGVIAGCTEIELLIGSDDVDVHWFPTTEIHVDTAGGWLLGRPFPGPPPGV</sequence>
<organism evidence="3 4">
    <name type="scientific">Euzebya pacifica</name>
    <dbReference type="NCBI Taxonomy" id="1608957"/>
    <lineage>
        <taxon>Bacteria</taxon>
        <taxon>Bacillati</taxon>
        <taxon>Actinomycetota</taxon>
        <taxon>Nitriliruptoria</taxon>
        <taxon>Euzebyales</taxon>
    </lineage>
</organism>
<dbReference type="PANTHER" id="PTHR21198:SF7">
    <property type="entry name" value="ASPARTATE-GLUTAMATE RACEMASE FAMILY"/>
    <property type="match status" value="1"/>
</dbReference>
<dbReference type="InterPro" id="IPR004380">
    <property type="entry name" value="Asp_race"/>
</dbReference>
<dbReference type="AlphaFoldDB" id="A0A346Y472"/>
<dbReference type="KEGG" id="euz:DVS28_a4608"/>
<reference evidence="3 4" key="1">
    <citation type="submission" date="2018-09" db="EMBL/GenBank/DDBJ databases">
        <title>Complete genome sequence of Euzebya sp. DY32-46 isolated from seawater of Pacific Ocean.</title>
        <authorList>
            <person name="Xu L."/>
            <person name="Wu Y.-H."/>
            <person name="Xu X.-W."/>
        </authorList>
    </citation>
    <scope>NUCLEOTIDE SEQUENCE [LARGE SCALE GENOMIC DNA]</scope>
    <source>
        <strain evidence="3 4">DY32-46</strain>
    </source>
</reference>
<dbReference type="Proteomes" id="UP000264006">
    <property type="component" value="Chromosome"/>
</dbReference>
<dbReference type="EMBL" id="CP031165">
    <property type="protein sequence ID" value="AXV09269.1"/>
    <property type="molecule type" value="Genomic_DNA"/>
</dbReference>
<keyword evidence="4" id="KW-1185">Reference proteome</keyword>
<dbReference type="Gene3D" id="3.40.50.1860">
    <property type="match status" value="2"/>
</dbReference>
<evidence type="ECO:0000313" key="4">
    <source>
        <dbReference type="Proteomes" id="UP000264006"/>
    </source>
</evidence>
<gene>
    <name evidence="3" type="ORF">DVS28_a4608</name>
</gene>
<dbReference type="PANTHER" id="PTHR21198">
    <property type="entry name" value="GLUTAMATE RACEMASE"/>
    <property type="match status" value="1"/>
</dbReference>
<dbReference type="SUPFAM" id="SSF53681">
    <property type="entry name" value="Aspartate/glutamate racemase"/>
    <property type="match status" value="2"/>
</dbReference>
<dbReference type="InterPro" id="IPR015942">
    <property type="entry name" value="Asp/Glu/hydantoin_racemase"/>
</dbReference>
<protein>
    <submittedName>
        <fullName evidence="3">Aspartate racemase</fullName>
    </submittedName>
</protein>
<dbReference type="Pfam" id="PF01177">
    <property type="entry name" value="Asp_Glu_race"/>
    <property type="match status" value="1"/>
</dbReference>
<proteinExistence type="inferred from homology"/>
<accession>A0A346Y472</accession>
<dbReference type="OrthoDB" id="9803739at2"/>
<dbReference type="RefSeq" id="WP_114593474.1">
    <property type="nucleotide sequence ID" value="NZ_CP031165.1"/>
</dbReference>
<dbReference type="GO" id="GO:0047661">
    <property type="term" value="F:amino-acid racemase activity"/>
    <property type="evidence" value="ECO:0007669"/>
    <property type="project" value="InterPro"/>
</dbReference>
<dbReference type="NCBIfam" id="TIGR00035">
    <property type="entry name" value="asp_race"/>
    <property type="match status" value="1"/>
</dbReference>
<name>A0A346Y472_9ACTN</name>
<keyword evidence="2" id="KW-0413">Isomerase</keyword>
<comment type="similarity">
    <text evidence="1">Belongs to the aspartate/glutamate racemases family.</text>
</comment>